<sequence length="150" mass="15099">MMRRAPPITPAIIGAKRLLEVGLVFGKRLGVFSSGKGVGGSGIGLGVFSSGEGLGGKGIGLGVFSSGEGLGGTVMGLNVFTVSLVVITVALLDELEPFAEAFTEDVGLVALDSDVESGPFAVAFTETVVEVLVDSDDKRLLGVVVFAANG</sequence>
<proteinExistence type="predicted"/>
<protein>
    <submittedName>
        <fullName evidence="1">Uncharacterized protein</fullName>
    </submittedName>
</protein>
<comment type="caution">
    <text evidence="1">The sequence shown here is derived from an EMBL/GenBank/DDBJ whole genome shotgun (WGS) entry which is preliminary data.</text>
</comment>
<reference evidence="1" key="1">
    <citation type="submission" date="2018-10" db="EMBL/GenBank/DDBJ databases">
        <title>Population genomic analysis revealed the cold adaptation of white poplar.</title>
        <authorList>
            <person name="Liu Y.-J."/>
        </authorList>
    </citation>
    <scope>NUCLEOTIDE SEQUENCE [LARGE SCALE GENOMIC DNA]</scope>
    <source>
        <strain evidence="1">PAL-ZL1</strain>
    </source>
</reference>
<evidence type="ECO:0000313" key="1">
    <source>
        <dbReference type="EMBL" id="TKR74960.1"/>
    </source>
</evidence>
<dbReference type="EMBL" id="RCHU01001151">
    <property type="protein sequence ID" value="TKR74960.1"/>
    <property type="molecule type" value="Genomic_DNA"/>
</dbReference>
<dbReference type="AlphaFoldDB" id="A0A4U5MY98"/>
<organism evidence="1">
    <name type="scientific">Populus alba</name>
    <name type="common">White poplar</name>
    <dbReference type="NCBI Taxonomy" id="43335"/>
    <lineage>
        <taxon>Eukaryota</taxon>
        <taxon>Viridiplantae</taxon>
        <taxon>Streptophyta</taxon>
        <taxon>Embryophyta</taxon>
        <taxon>Tracheophyta</taxon>
        <taxon>Spermatophyta</taxon>
        <taxon>Magnoliopsida</taxon>
        <taxon>eudicotyledons</taxon>
        <taxon>Gunneridae</taxon>
        <taxon>Pentapetalae</taxon>
        <taxon>rosids</taxon>
        <taxon>fabids</taxon>
        <taxon>Malpighiales</taxon>
        <taxon>Salicaceae</taxon>
        <taxon>Saliceae</taxon>
        <taxon>Populus</taxon>
    </lineage>
</organism>
<accession>A0A4U5MY98</accession>
<gene>
    <name evidence="1" type="ORF">D5086_0000290010</name>
</gene>
<name>A0A4U5MY98_POPAL</name>